<dbReference type="PANTHER" id="PTHR46579:SF2">
    <property type="entry name" value="C2H2-TYPE DOMAIN-CONTAINING PROTEIN"/>
    <property type="match status" value="1"/>
</dbReference>
<accession>A0A1X7SHS0</accession>
<evidence type="ECO:0000313" key="1">
    <source>
        <dbReference type="EnsemblMetazoa" id="Aqu2.1.01646_001"/>
    </source>
</evidence>
<dbReference type="EnsemblMetazoa" id="Aqu2.1.01646_001">
    <property type="protein sequence ID" value="Aqu2.1.01646_001"/>
    <property type="gene ID" value="Aqu2.1.01646"/>
</dbReference>
<dbReference type="InParanoid" id="A0A1X7SHS0"/>
<protein>
    <submittedName>
        <fullName evidence="1">Uncharacterized protein</fullName>
    </submittedName>
</protein>
<name>A0A1X7SHS0_AMPQE</name>
<dbReference type="PANTHER" id="PTHR46579">
    <property type="entry name" value="F5/8 TYPE C DOMAIN-CONTAINING PROTEIN-RELATED"/>
    <property type="match status" value="1"/>
</dbReference>
<dbReference type="AlphaFoldDB" id="A0A1X7SHS0"/>
<sequence length="134" mass="15395">MRHTCSKEVCGFLGHAAKLRCSRCVKTYHTDSPGSHVPYSGLKLHPYEQKLFIVSQAYDEELWMKEWDGNVTALTNRNLSEMQKKVYSCVVPSYLRRIPRKIASTFPSFKADQWKSWTLIFSVLSLYGTLGTVI</sequence>
<organism evidence="1">
    <name type="scientific">Amphimedon queenslandica</name>
    <name type="common">Sponge</name>
    <dbReference type="NCBI Taxonomy" id="400682"/>
    <lineage>
        <taxon>Eukaryota</taxon>
        <taxon>Metazoa</taxon>
        <taxon>Porifera</taxon>
        <taxon>Demospongiae</taxon>
        <taxon>Heteroscleromorpha</taxon>
        <taxon>Haplosclerida</taxon>
        <taxon>Niphatidae</taxon>
        <taxon>Amphimedon</taxon>
    </lineage>
</organism>
<reference evidence="1" key="1">
    <citation type="submission" date="2017-05" db="UniProtKB">
        <authorList>
            <consortium name="EnsemblMetazoa"/>
        </authorList>
    </citation>
    <scope>IDENTIFICATION</scope>
</reference>
<proteinExistence type="predicted"/>